<dbReference type="Pfam" id="PF01841">
    <property type="entry name" value="Transglut_core"/>
    <property type="match status" value="1"/>
</dbReference>
<dbReference type="EMBL" id="JAEUGD010000064">
    <property type="protein sequence ID" value="MBL6448513.1"/>
    <property type="molecule type" value="Genomic_DNA"/>
</dbReference>
<dbReference type="Proteomes" id="UP000614216">
    <property type="component" value="Unassembled WGS sequence"/>
</dbReference>
<feature type="domain" description="Transglutaminase-like" evidence="2">
    <location>
        <begin position="121"/>
        <end position="187"/>
    </location>
</feature>
<dbReference type="PANTHER" id="PTHR46333:SF2">
    <property type="entry name" value="CYTOKINESIS PROTEIN 3"/>
    <property type="match status" value="1"/>
</dbReference>
<feature type="signal peptide" evidence="1">
    <location>
        <begin position="1"/>
        <end position="25"/>
    </location>
</feature>
<name>A0A937G0Z7_9BACT</name>
<gene>
    <name evidence="3" type="ORF">JMN32_19540</name>
</gene>
<keyword evidence="1" id="KW-0732">Signal</keyword>
<dbReference type="SMART" id="SM00460">
    <property type="entry name" value="TGc"/>
    <property type="match status" value="1"/>
</dbReference>
<dbReference type="GO" id="GO:0005737">
    <property type="term" value="C:cytoplasm"/>
    <property type="evidence" value="ECO:0007669"/>
    <property type="project" value="TreeGrafter"/>
</dbReference>
<dbReference type="RefSeq" id="WP_202858049.1">
    <property type="nucleotide sequence ID" value="NZ_JAEUGD010000064.1"/>
</dbReference>
<evidence type="ECO:0000256" key="1">
    <source>
        <dbReference type="SAM" id="SignalP"/>
    </source>
</evidence>
<dbReference type="AlphaFoldDB" id="A0A937G0Z7"/>
<organism evidence="3 4">
    <name type="scientific">Fulvivirga marina</name>
    <dbReference type="NCBI Taxonomy" id="2494733"/>
    <lineage>
        <taxon>Bacteria</taxon>
        <taxon>Pseudomonadati</taxon>
        <taxon>Bacteroidota</taxon>
        <taxon>Cytophagia</taxon>
        <taxon>Cytophagales</taxon>
        <taxon>Fulvivirgaceae</taxon>
        <taxon>Fulvivirga</taxon>
    </lineage>
</organism>
<evidence type="ECO:0000313" key="4">
    <source>
        <dbReference type="Proteomes" id="UP000614216"/>
    </source>
</evidence>
<dbReference type="InterPro" id="IPR002931">
    <property type="entry name" value="Transglutaminase-like"/>
</dbReference>
<dbReference type="PANTHER" id="PTHR46333">
    <property type="entry name" value="CYTOKINESIS PROTEIN 3"/>
    <property type="match status" value="1"/>
</dbReference>
<dbReference type="InterPro" id="IPR038765">
    <property type="entry name" value="Papain-like_cys_pep_sf"/>
</dbReference>
<feature type="chain" id="PRO_5037074771" description="Transglutaminase-like domain-containing protein" evidence="1">
    <location>
        <begin position="26"/>
        <end position="341"/>
    </location>
</feature>
<sequence>MIRFNELRLLVTIAMLLCIATGIYAQHDPQADPHFAKADSMASLYPKHSLNDLKGLSGKLTRPLSSDTEKFRAIYRWVCNNIENDYSFYTKNKKKREKLKHNKEELDAWNESFGPRVFRKLLSDHKTVCTGYAYVVRELARHADIPCEIVNGYGRTAHTNIGGDGIPNHSWNAVELDGLWYLCDATWSSGIIDPGEHKFIKQYSNSYFLPAPSAFGRNHYPLDTAWLLTEQKATLQEFLNAPLIYREALDHQVMPVYPDHFNVDAKKGQPITFRFKSPYVVKKAQLQLVRGSRVSTTMREVYHHDTGLYAVDYVFPYKGTYVLHILMGRDYVFTYTVKVTK</sequence>
<dbReference type="InterPro" id="IPR052557">
    <property type="entry name" value="CAP/Cytokinesis_protein"/>
</dbReference>
<accession>A0A937G0Z7</accession>
<protein>
    <recommendedName>
        <fullName evidence="2">Transglutaminase-like domain-containing protein</fullName>
    </recommendedName>
</protein>
<comment type="caution">
    <text evidence="3">The sequence shown here is derived from an EMBL/GenBank/DDBJ whole genome shotgun (WGS) entry which is preliminary data.</text>
</comment>
<dbReference type="Gene3D" id="3.10.620.30">
    <property type="match status" value="1"/>
</dbReference>
<reference evidence="3" key="1">
    <citation type="submission" date="2021-01" db="EMBL/GenBank/DDBJ databases">
        <title>Fulvivirga kasyanovii gen. nov., sp nov., a novel member of the phylum Bacteroidetes isolated from seawater in a mussel farm.</title>
        <authorList>
            <person name="Zhao L.-H."/>
            <person name="Wang Z.-J."/>
        </authorList>
    </citation>
    <scope>NUCLEOTIDE SEQUENCE</scope>
    <source>
        <strain evidence="3">29W222</strain>
    </source>
</reference>
<dbReference type="SUPFAM" id="SSF54001">
    <property type="entry name" value="Cysteine proteinases"/>
    <property type="match status" value="1"/>
</dbReference>
<evidence type="ECO:0000259" key="2">
    <source>
        <dbReference type="SMART" id="SM00460"/>
    </source>
</evidence>
<proteinExistence type="predicted"/>
<keyword evidence="4" id="KW-1185">Reference proteome</keyword>
<evidence type="ECO:0000313" key="3">
    <source>
        <dbReference type="EMBL" id="MBL6448513.1"/>
    </source>
</evidence>